<dbReference type="EMBL" id="MZGJ01000018">
    <property type="protein sequence ID" value="OQX50794.1"/>
    <property type="molecule type" value="Genomic_DNA"/>
</dbReference>
<gene>
    <name evidence="2" type="ORF">B5M47_03000</name>
</gene>
<keyword evidence="1" id="KW-0732">Signal</keyword>
<evidence type="ECO:0000313" key="3">
    <source>
        <dbReference type="Proteomes" id="UP000192520"/>
    </source>
</evidence>
<dbReference type="Proteomes" id="UP000192520">
    <property type="component" value="Unassembled WGS sequence"/>
</dbReference>
<name>A0A1W9NXI9_UNCC3</name>
<reference evidence="3" key="1">
    <citation type="submission" date="2017-03" db="EMBL/GenBank/DDBJ databases">
        <title>Novel pathways for hydrocarbon cycling and metabolic interdependencies in hydrothermal sediment communities.</title>
        <authorList>
            <person name="Dombrowski N."/>
            <person name="Seitz K."/>
            <person name="Teske A."/>
            <person name="Baker B."/>
        </authorList>
    </citation>
    <scope>NUCLEOTIDE SEQUENCE [LARGE SCALE GENOMIC DNA]</scope>
</reference>
<dbReference type="AlphaFoldDB" id="A0A1W9NXI9"/>
<proteinExistence type="predicted"/>
<feature type="chain" id="PRO_5012890904" evidence="1">
    <location>
        <begin position="21"/>
        <end position="164"/>
    </location>
</feature>
<organism evidence="2 3">
    <name type="scientific">candidate division CPR3 bacterium 4484_211</name>
    <dbReference type="NCBI Taxonomy" id="1968527"/>
    <lineage>
        <taxon>Bacteria</taxon>
        <taxon>Bacteria division CPR3</taxon>
    </lineage>
</organism>
<accession>A0A1W9NXI9</accession>
<protein>
    <submittedName>
        <fullName evidence="2">Uncharacterized protein</fullName>
    </submittedName>
</protein>
<evidence type="ECO:0000313" key="2">
    <source>
        <dbReference type="EMBL" id="OQX50794.1"/>
    </source>
</evidence>
<sequence>MKIKYIFIPVTLLVAISVLAATYFAKVNTFPKSDSVNLTDGSTWVLYDEEGEGVKSGVLPGFKYPQSWYTYNWATGPMVEIVFTDGGSFKQEDPEAFEAFIKNGGWPDREITNECRFSVRYVGSVDNYKESYRLRETNSKEDEESKKECDQIISKLKNQVPVKK</sequence>
<feature type="signal peptide" evidence="1">
    <location>
        <begin position="1"/>
        <end position="20"/>
    </location>
</feature>
<comment type="caution">
    <text evidence="2">The sequence shown here is derived from an EMBL/GenBank/DDBJ whole genome shotgun (WGS) entry which is preliminary data.</text>
</comment>
<evidence type="ECO:0000256" key="1">
    <source>
        <dbReference type="SAM" id="SignalP"/>
    </source>
</evidence>